<dbReference type="RefSeq" id="WP_161790862.1">
    <property type="nucleotide sequence ID" value="NZ_CADFGF010000012.1"/>
</dbReference>
<sequence length="52" mass="5850">MTLPPLLHRLLFGPRRARRVRTITLERACAARAHAPIPVLLPCPAHTTFPSR</sequence>
<protein>
    <submittedName>
        <fullName evidence="1">Uncharacterized protein</fullName>
    </submittedName>
</protein>
<proteinExistence type="predicted"/>
<organism evidence="1 2">
    <name type="scientific">Paraburkholderia sacchari</name>
    <dbReference type="NCBI Taxonomy" id="159450"/>
    <lineage>
        <taxon>Bacteria</taxon>
        <taxon>Pseudomonadati</taxon>
        <taxon>Pseudomonadota</taxon>
        <taxon>Betaproteobacteria</taxon>
        <taxon>Burkholderiales</taxon>
        <taxon>Burkholderiaceae</taxon>
        <taxon>Paraburkholderia</taxon>
    </lineage>
</organism>
<evidence type="ECO:0000313" key="2">
    <source>
        <dbReference type="Proteomes" id="UP000030460"/>
    </source>
</evidence>
<gene>
    <name evidence="1" type="ORF">NH14_026325</name>
</gene>
<accession>A0A8T6ZLV1</accession>
<reference evidence="1" key="1">
    <citation type="journal article" date="2015" name="Genome Announc.">
        <title>Draft Genome Sequence of the Polyhydroxyalkanoate-Producing Bacterium Burkholderia sacchari LMG 19450 Isolated from Brazilian Sugarcane Plantation Soil.</title>
        <authorList>
            <person name="Alexandrino P.M."/>
            <person name="Mendonca T.T."/>
            <person name="Guaman Bautista L.P."/>
            <person name="Cherix J."/>
            <person name="Lozano-Sakalauskas G.C."/>
            <person name="Fujita A."/>
            <person name="Ramos Filho E."/>
            <person name="Long P."/>
            <person name="Padilla G."/>
            <person name="Taciro M.K."/>
            <person name="Gomez J.G."/>
            <person name="Silva L.F."/>
        </authorList>
    </citation>
    <scope>NUCLEOTIDE SEQUENCE</scope>
    <source>
        <strain evidence="1">LMG 19450</strain>
    </source>
</reference>
<evidence type="ECO:0000313" key="1">
    <source>
        <dbReference type="EMBL" id="NLP64609.1"/>
    </source>
</evidence>
<dbReference type="AlphaFoldDB" id="A0A8T6ZLV1"/>
<dbReference type="OrthoDB" id="9875065at2"/>
<keyword evidence="2" id="KW-1185">Reference proteome</keyword>
<reference evidence="1" key="2">
    <citation type="submission" date="2020-04" db="EMBL/GenBank/DDBJ databases">
        <authorList>
            <person name="Alexandrino P."/>
            <person name="Mendonca T."/>
            <person name="Guaman L."/>
            <person name="Cherix J."/>
            <person name="Lozano-Sakalauskas G."/>
            <person name="Fujita A."/>
            <person name="Filho E.R."/>
            <person name="Long P."/>
            <person name="Padilla G."/>
            <person name="Taciro M.K."/>
            <person name="Gomez J.G."/>
            <person name="Silva L.F."/>
            <person name="Torres M."/>
        </authorList>
    </citation>
    <scope>NUCLEOTIDE SEQUENCE</scope>
    <source>
        <strain evidence="1">LMG 19450</strain>
    </source>
</reference>
<comment type="caution">
    <text evidence="1">The sequence shown here is derived from an EMBL/GenBank/DDBJ whole genome shotgun (WGS) entry which is preliminary data.</text>
</comment>
<dbReference type="Proteomes" id="UP000030460">
    <property type="component" value="Unassembled WGS sequence"/>
</dbReference>
<name>A0A8T6ZLV1_9BURK</name>
<dbReference type="EMBL" id="JTDB02000009">
    <property type="protein sequence ID" value="NLP64609.1"/>
    <property type="molecule type" value="Genomic_DNA"/>
</dbReference>